<evidence type="ECO:0000313" key="7">
    <source>
        <dbReference type="Proteomes" id="UP000829401"/>
    </source>
</evidence>
<evidence type="ECO:0000256" key="3">
    <source>
        <dbReference type="ARBA" id="ARBA00022692"/>
    </source>
</evidence>
<evidence type="ECO:0000313" key="6">
    <source>
        <dbReference type="EMBL" id="UNO48660.1"/>
    </source>
</evidence>
<comment type="similarity">
    <text evidence="2">Belongs to the GtrA family.</text>
</comment>
<protein>
    <submittedName>
        <fullName evidence="6">GtrA family protein</fullName>
    </submittedName>
</protein>
<sequence length="156" mass="17749">MTRFKIARLVSLLRQISLFCVVGFTNLLVDTAAYYSAYHYAHMNYLAAQVISYPCGAINSYFLNRRLTFAKRDSFNVYEMVKFGMLNVLSIFGSLLALFVADHSLHVSLSFSKVAANGTALCMNYAGSRWWVFRRKRVKLLPLPSERSALPEVDKD</sequence>
<dbReference type="KEGG" id="aaco:K1I37_18690"/>
<proteinExistence type="inferred from homology"/>
<dbReference type="PANTHER" id="PTHR38459">
    <property type="entry name" value="PROPHAGE BACTOPRENOL-LINKED GLUCOSE TRANSLOCASE HOMOLOG"/>
    <property type="match status" value="1"/>
</dbReference>
<keyword evidence="5" id="KW-0472">Membrane</keyword>
<evidence type="ECO:0000256" key="1">
    <source>
        <dbReference type="ARBA" id="ARBA00004141"/>
    </source>
</evidence>
<dbReference type="EMBL" id="CP080467">
    <property type="protein sequence ID" value="UNO48660.1"/>
    <property type="molecule type" value="Genomic_DNA"/>
</dbReference>
<accession>A0A9E6ZF46</accession>
<organism evidence="6 7">
    <name type="scientific">Alicyclobacillus acidoterrestris (strain ATCC 49025 / DSM 3922 / CIP 106132 / NCIMB 13137 / GD3B)</name>
    <dbReference type="NCBI Taxonomy" id="1356854"/>
    <lineage>
        <taxon>Bacteria</taxon>
        <taxon>Bacillati</taxon>
        <taxon>Bacillota</taxon>
        <taxon>Bacilli</taxon>
        <taxon>Bacillales</taxon>
        <taxon>Alicyclobacillaceae</taxon>
        <taxon>Alicyclobacillus</taxon>
    </lineage>
</organism>
<gene>
    <name evidence="6" type="ORF">K1I37_18690</name>
</gene>
<keyword evidence="4" id="KW-1133">Transmembrane helix</keyword>
<reference evidence="7" key="1">
    <citation type="journal article" date="2022" name="G3 (Bethesda)">
        <title>Unveiling the complete genome sequence of Alicyclobacillus acidoterrestris DSM 3922T, a taint-producing strain.</title>
        <authorList>
            <person name="Leonardo I.C."/>
            <person name="Barreto Crespo M.T."/>
            <person name="Gaspar F.B."/>
        </authorList>
    </citation>
    <scope>NUCLEOTIDE SEQUENCE [LARGE SCALE GENOMIC DNA]</scope>
    <source>
        <strain evidence="7">DSM 3922</strain>
    </source>
</reference>
<comment type="subcellular location">
    <subcellularLocation>
        <location evidence="1">Membrane</location>
        <topology evidence="1">Multi-pass membrane protein</topology>
    </subcellularLocation>
</comment>
<dbReference type="Proteomes" id="UP000829401">
    <property type="component" value="Chromosome"/>
</dbReference>
<dbReference type="InterPro" id="IPR051401">
    <property type="entry name" value="GtrA_CellWall_Glycosyl"/>
</dbReference>
<name>T0DET9_ALIAG</name>
<keyword evidence="7" id="KW-1185">Reference proteome</keyword>
<dbReference type="STRING" id="1356854.N007_04540"/>
<dbReference type="OrthoDB" id="9812049at2"/>
<evidence type="ECO:0000256" key="4">
    <source>
        <dbReference type="ARBA" id="ARBA00022989"/>
    </source>
</evidence>
<accession>T0DET9</accession>
<evidence type="ECO:0000256" key="5">
    <source>
        <dbReference type="ARBA" id="ARBA00023136"/>
    </source>
</evidence>
<evidence type="ECO:0000256" key="2">
    <source>
        <dbReference type="ARBA" id="ARBA00009399"/>
    </source>
</evidence>
<dbReference type="Pfam" id="PF04138">
    <property type="entry name" value="GtrA_DPMS_TM"/>
    <property type="match status" value="1"/>
</dbReference>
<keyword evidence="3" id="KW-0812">Transmembrane</keyword>
<dbReference type="InterPro" id="IPR007267">
    <property type="entry name" value="GtrA_DPMS_TM"/>
</dbReference>
<dbReference type="PANTHER" id="PTHR38459:SF1">
    <property type="entry name" value="PROPHAGE BACTOPRENOL-LINKED GLUCOSE TRANSLOCASE HOMOLOG"/>
    <property type="match status" value="1"/>
</dbReference>
<dbReference type="RefSeq" id="WP_021295947.1">
    <property type="nucleotide sequence ID" value="NZ_AURB01000113.1"/>
</dbReference>
<dbReference type="AlphaFoldDB" id="T0DET9"/>
<dbReference type="eggNOG" id="COG2246">
    <property type="taxonomic scope" value="Bacteria"/>
</dbReference>
<dbReference type="GO" id="GO:0005886">
    <property type="term" value="C:plasma membrane"/>
    <property type="evidence" value="ECO:0007669"/>
    <property type="project" value="TreeGrafter"/>
</dbReference>
<dbReference type="GO" id="GO:0000271">
    <property type="term" value="P:polysaccharide biosynthetic process"/>
    <property type="evidence" value="ECO:0007669"/>
    <property type="project" value="InterPro"/>
</dbReference>